<dbReference type="GO" id="GO:0034475">
    <property type="term" value="P:U4 snRNA 3'-end processing"/>
    <property type="evidence" value="ECO:0007669"/>
    <property type="project" value="TreeGrafter"/>
</dbReference>
<dbReference type="GO" id="GO:0006364">
    <property type="term" value="P:rRNA processing"/>
    <property type="evidence" value="ECO:0007669"/>
    <property type="project" value="UniProtKB-KW"/>
</dbReference>
<feature type="domain" description="Exoribonuclease phosphorolytic" evidence="7">
    <location>
        <begin position="47"/>
        <end position="175"/>
    </location>
</feature>
<comment type="subcellular location">
    <subcellularLocation>
        <location evidence="1">Nucleus</location>
    </subcellularLocation>
</comment>
<dbReference type="InterPro" id="IPR001247">
    <property type="entry name" value="ExoRNase_PH_dom1"/>
</dbReference>
<evidence type="ECO:0000256" key="5">
    <source>
        <dbReference type="ARBA" id="ARBA00023242"/>
    </source>
</evidence>
<dbReference type="InterPro" id="IPR036345">
    <property type="entry name" value="ExoRNase_PH_dom2_sf"/>
</dbReference>
<dbReference type="GO" id="GO:0003723">
    <property type="term" value="F:RNA binding"/>
    <property type="evidence" value="ECO:0007669"/>
    <property type="project" value="TreeGrafter"/>
</dbReference>
<evidence type="ECO:0000256" key="3">
    <source>
        <dbReference type="ARBA" id="ARBA00022552"/>
    </source>
</evidence>
<dbReference type="AlphaFoldDB" id="A0A5M8PD57"/>
<dbReference type="GO" id="GO:0005730">
    <property type="term" value="C:nucleolus"/>
    <property type="evidence" value="ECO:0007669"/>
    <property type="project" value="TreeGrafter"/>
</dbReference>
<dbReference type="InterPro" id="IPR027408">
    <property type="entry name" value="PNPase/RNase_PH_dom_sf"/>
</dbReference>
<keyword evidence="4" id="KW-0271">Exosome</keyword>
<dbReference type="PANTHER" id="PTHR11953">
    <property type="entry name" value="EXOSOME COMPLEX COMPONENT"/>
    <property type="match status" value="1"/>
</dbReference>
<name>A0A5M8PD57_9LECA</name>
<dbReference type="InterPro" id="IPR020568">
    <property type="entry name" value="Ribosomal_Su5_D2-typ_SF"/>
</dbReference>
<evidence type="ECO:0000313" key="9">
    <source>
        <dbReference type="Proteomes" id="UP000324767"/>
    </source>
</evidence>
<evidence type="ECO:0000313" key="8">
    <source>
        <dbReference type="EMBL" id="KAA6406858.1"/>
    </source>
</evidence>
<reference evidence="8 9" key="1">
    <citation type="submission" date="2019-09" db="EMBL/GenBank/DDBJ databases">
        <title>The hologenome of the rock-dwelling lichen Lasallia pustulata.</title>
        <authorList>
            <person name="Greshake Tzovaras B."/>
            <person name="Segers F."/>
            <person name="Bicker A."/>
            <person name="Dal Grande F."/>
            <person name="Otte J."/>
            <person name="Hankeln T."/>
            <person name="Schmitt I."/>
            <person name="Ebersberger I."/>
        </authorList>
    </citation>
    <scope>NUCLEOTIDE SEQUENCE [LARGE SCALE GENOMIC DNA]</scope>
    <source>
        <strain evidence="8">A1-1</strain>
    </source>
</reference>
<dbReference type="OrthoDB" id="27298at2759"/>
<dbReference type="PANTHER" id="PTHR11953:SF1">
    <property type="entry name" value="EXOSOME COMPLEX COMPONENT RRP46"/>
    <property type="match status" value="1"/>
</dbReference>
<evidence type="ECO:0000256" key="1">
    <source>
        <dbReference type="ARBA" id="ARBA00004123"/>
    </source>
</evidence>
<dbReference type="GO" id="GO:0016075">
    <property type="term" value="P:rRNA catabolic process"/>
    <property type="evidence" value="ECO:0007669"/>
    <property type="project" value="TreeGrafter"/>
</dbReference>
<dbReference type="CDD" id="cd11372">
    <property type="entry name" value="RNase_PH_RRP46"/>
    <property type="match status" value="1"/>
</dbReference>
<dbReference type="SUPFAM" id="SSF54211">
    <property type="entry name" value="Ribosomal protein S5 domain 2-like"/>
    <property type="match status" value="1"/>
</dbReference>
<proteinExistence type="inferred from homology"/>
<feature type="region of interest" description="Disordered" evidence="6">
    <location>
        <begin position="12"/>
        <end position="42"/>
    </location>
</feature>
<dbReference type="GO" id="GO:0071028">
    <property type="term" value="P:nuclear mRNA surveillance"/>
    <property type="evidence" value="ECO:0007669"/>
    <property type="project" value="TreeGrafter"/>
</dbReference>
<evidence type="ECO:0000256" key="2">
    <source>
        <dbReference type="ARBA" id="ARBA00006678"/>
    </source>
</evidence>
<evidence type="ECO:0000259" key="7">
    <source>
        <dbReference type="Pfam" id="PF01138"/>
    </source>
</evidence>
<dbReference type="Gene3D" id="3.30.230.70">
    <property type="entry name" value="GHMP Kinase, N-terminal domain"/>
    <property type="match status" value="1"/>
</dbReference>
<dbReference type="EMBL" id="VXIT01000022">
    <property type="protein sequence ID" value="KAA6406858.1"/>
    <property type="molecule type" value="Genomic_DNA"/>
</dbReference>
<gene>
    <name evidence="8" type="ORF">FRX48_09356</name>
</gene>
<dbReference type="GO" id="GO:0071051">
    <property type="term" value="P:poly(A)-dependent snoRNA 3'-end processing"/>
    <property type="evidence" value="ECO:0007669"/>
    <property type="project" value="TreeGrafter"/>
</dbReference>
<dbReference type="GO" id="GO:0000177">
    <property type="term" value="C:cytoplasmic exosome (RNase complex)"/>
    <property type="evidence" value="ECO:0007669"/>
    <property type="project" value="TreeGrafter"/>
</dbReference>
<comment type="similarity">
    <text evidence="2">Belongs to the RNase PH family.</text>
</comment>
<dbReference type="Pfam" id="PF01138">
    <property type="entry name" value="RNase_PH"/>
    <property type="match status" value="1"/>
</dbReference>
<feature type="region of interest" description="Disordered" evidence="6">
    <location>
        <begin position="245"/>
        <end position="268"/>
    </location>
</feature>
<dbReference type="Proteomes" id="UP000324767">
    <property type="component" value="Unassembled WGS sequence"/>
</dbReference>
<accession>A0A5M8PD57</accession>
<organism evidence="8 9">
    <name type="scientific">Lasallia pustulata</name>
    <dbReference type="NCBI Taxonomy" id="136370"/>
    <lineage>
        <taxon>Eukaryota</taxon>
        <taxon>Fungi</taxon>
        <taxon>Dikarya</taxon>
        <taxon>Ascomycota</taxon>
        <taxon>Pezizomycotina</taxon>
        <taxon>Lecanoromycetes</taxon>
        <taxon>OSLEUM clade</taxon>
        <taxon>Umbilicariomycetidae</taxon>
        <taxon>Umbilicariales</taxon>
        <taxon>Umbilicariaceae</taxon>
        <taxon>Lasallia</taxon>
    </lineage>
</organism>
<keyword evidence="5" id="KW-0539">Nucleus</keyword>
<evidence type="ECO:0000256" key="4">
    <source>
        <dbReference type="ARBA" id="ARBA00022835"/>
    </source>
</evidence>
<keyword evidence="3" id="KW-0698">rRNA processing</keyword>
<sequence length="286" mass="30636">MWGKSFCLGLARASPSSSRQGTPAVHEEPGGSLSSQEMTLPKAPSAALSTLQRADGSASYSWNGYSVIGAVNGPIEVQRRDELPEEAAIEVVVRPAAGVGGVRERHLESIIQSTLRHIILVQNHPRTLIQVTLQVTATPPNDSAFGRLPQAASNLPILPALLQTTILALLSTSLPLSMTLSSKIVAVTSTKNIIQDPSPQQLRKAASVHVLAFSSQRDLLVAESEGVFDVDIWERVFEEGKRICVGDESGEDDSDAMDTGNNSGLQGVLRDVVGEKVNNDQRWKEA</sequence>
<dbReference type="SUPFAM" id="SSF55666">
    <property type="entry name" value="Ribonuclease PH domain 2-like"/>
    <property type="match status" value="1"/>
</dbReference>
<comment type="caution">
    <text evidence="8">The sequence shown here is derived from an EMBL/GenBank/DDBJ whole genome shotgun (WGS) entry which is preliminary data.</text>
</comment>
<dbReference type="GO" id="GO:0000176">
    <property type="term" value="C:nuclear exosome (RNase complex)"/>
    <property type="evidence" value="ECO:0007669"/>
    <property type="project" value="TreeGrafter"/>
</dbReference>
<dbReference type="InterPro" id="IPR050080">
    <property type="entry name" value="RNase_PH"/>
</dbReference>
<evidence type="ECO:0000256" key="6">
    <source>
        <dbReference type="SAM" id="MobiDB-lite"/>
    </source>
</evidence>
<protein>
    <submittedName>
        <fullName evidence="8">Exosome complex subunit Rrp46</fullName>
    </submittedName>
</protein>